<keyword evidence="2" id="KW-1185">Reference proteome</keyword>
<gene>
    <name evidence="1" type="ORF">VSA01S_16610</name>
</gene>
<dbReference type="RefSeq" id="WP_147052691.1">
    <property type="nucleotide sequence ID" value="NZ_BJXJ01000013.1"/>
</dbReference>
<dbReference type="EMBL" id="BJXJ01000013">
    <property type="protein sequence ID" value="GEM75549.1"/>
    <property type="molecule type" value="Genomic_DNA"/>
</dbReference>
<dbReference type="Proteomes" id="UP000321922">
    <property type="component" value="Unassembled WGS sequence"/>
</dbReference>
<protein>
    <submittedName>
        <fullName evidence="1">Uncharacterized protein</fullName>
    </submittedName>
</protein>
<sequence>MSKLLIFMTASEQPSQGYNILKIKSVDRLVVKSASNRDRKDYLHFFKRKKIEDKEIEVFFISKFNQPLCRKKKKLKNLNIKKERKNYFNIVDYTSISNRYVLCYSQLIVAAYQANPMRIRTLPSKRYQCRCKKYFCSYCMGTMKNLIILTDRDA</sequence>
<organism evidence="1 2">
    <name type="scientific">Vibrio sagamiensis NBRC 104589</name>
    <dbReference type="NCBI Taxonomy" id="1219064"/>
    <lineage>
        <taxon>Bacteria</taxon>
        <taxon>Pseudomonadati</taxon>
        <taxon>Pseudomonadota</taxon>
        <taxon>Gammaproteobacteria</taxon>
        <taxon>Vibrionales</taxon>
        <taxon>Vibrionaceae</taxon>
        <taxon>Vibrio</taxon>
    </lineage>
</organism>
<evidence type="ECO:0000313" key="1">
    <source>
        <dbReference type="EMBL" id="GEM75549.1"/>
    </source>
</evidence>
<dbReference type="OrthoDB" id="9976704at2"/>
<reference evidence="1 2" key="1">
    <citation type="submission" date="2019-07" db="EMBL/GenBank/DDBJ databases">
        <title>Whole genome shotgun sequence of Vibrio sagamiensis NBRC 104589.</title>
        <authorList>
            <person name="Hosoyama A."/>
            <person name="Uohara A."/>
            <person name="Ohji S."/>
            <person name="Ichikawa N."/>
        </authorList>
    </citation>
    <scope>NUCLEOTIDE SEQUENCE [LARGE SCALE GENOMIC DNA]</scope>
    <source>
        <strain evidence="1 2">NBRC 104589</strain>
    </source>
</reference>
<proteinExistence type="predicted"/>
<accession>A0A511QE51</accession>
<name>A0A511QE51_9VIBR</name>
<evidence type="ECO:0000313" key="2">
    <source>
        <dbReference type="Proteomes" id="UP000321922"/>
    </source>
</evidence>
<dbReference type="AlphaFoldDB" id="A0A511QE51"/>
<comment type="caution">
    <text evidence="1">The sequence shown here is derived from an EMBL/GenBank/DDBJ whole genome shotgun (WGS) entry which is preliminary data.</text>
</comment>